<dbReference type="PANTHER" id="PTHR19848">
    <property type="entry name" value="WD40 REPEAT PROTEIN"/>
    <property type="match status" value="1"/>
</dbReference>
<keyword evidence="1 3" id="KW-0853">WD repeat</keyword>
<dbReference type="PANTHER" id="PTHR19848:SF8">
    <property type="entry name" value="F-BOX AND WD REPEAT DOMAIN CONTAINING 7"/>
    <property type="match status" value="1"/>
</dbReference>
<name>A0ABR1J383_9AGAR</name>
<keyword evidence="4" id="KW-0812">Transmembrane</keyword>
<keyword evidence="2" id="KW-0677">Repeat</keyword>
<evidence type="ECO:0008006" key="7">
    <source>
        <dbReference type="Google" id="ProtNLM"/>
    </source>
</evidence>
<feature type="transmembrane region" description="Helical" evidence="4">
    <location>
        <begin position="338"/>
        <end position="360"/>
    </location>
</feature>
<dbReference type="Gene3D" id="2.130.10.10">
    <property type="entry name" value="YVTN repeat-like/Quinoprotein amine dehydrogenase"/>
    <property type="match status" value="2"/>
</dbReference>
<protein>
    <recommendedName>
        <fullName evidence="7">WD40 repeat-like protein</fullName>
    </recommendedName>
</protein>
<dbReference type="InterPro" id="IPR015943">
    <property type="entry name" value="WD40/YVTN_repeat-like_dom_sf"/>
</dbReference>
<dbReference type="InterPro" id="IPR001680">
    <property type="entry name" value="WD40_rpt"/>
</dbReference>
<keyword evidence="4" id="KW-0472">Membrane</keyword>
<dbReference type="PROSITE" id="PS50082">
    <property type="entry name" value="WD_REPEATS_2"/>
    <property type="match status" value="1"/>
</dbReference>
<proteinExistence type="predicted"/>
<evidence type="ECO:0000256" key="1">
    <source>
        <dbReference type="ARBA" id="ARBA00022574"/>
    </source>
</evidence>
<dbReference type="InterPro" id="IPR036322">
    <property type="entry name" value="WD40_repeat_dom_sf"/>
</dbReference>
<evidence type="ECO:0000256" key="3">
    <source>
        <dbReference type="PROSITE-ProRule" id="PRU00221"/>
    </source>
</evidence>
<dbReference type="SUPFAM" id="SSF50978">
    <property type="entry name" value="WD40 repeat-like"/>
    <property type="match status" value="1"/>
</dbReference>
<dbReference type="EMBL" id="JBANRG010000049">
    <property type="protein sequence ID" value="KAK7444813.1"/>
    <property type="molecule type" value="Genomic_DNA"/>
</dbReference>
<evidence type="ECO:0000256" key="4">
    <source>
        <dbReference type="SAM" id="Phobius"/>
    </source>
</evidence>
<dbReference type="Proteomes" id="UP001498398">
    <property type="component" value="Unassembled WGS sequence"/>
</dbReference>
<feature type="repeat" description="WD" evidence="3">
    <location>
        <begin position="11"/>
        <end position="51"/>
    </location>
</feature>
<organism evidence="5 6">
    <name type="scientific">Marasmiellus scandens</name>
    <dbReference type="NCBI Taxonomy" id="2682957"/>
    <lineage>
        <taxon>Eukaryota</taxon>
        <taxon>Fungi</taxon>
        <taxon>Dikarya</taxon>
        <taxon>Basidiomycota</taxon>
        <taxon>Agaricomycotina</taxon>
        <taxon>Agaricomycetes</taxon>
        <taxon>Agaricomycetidae</taxon>
        <taxon>Agaricales</taxon>
        <taxon>Marasmiineae</taxon>
        <taxon>Omphalotaceae</taxon>
        <taxon>Marasmiellus</taxon>
    </lineage>
</organism>
<evidence type="ECO:0000256" key="2">
    <source>
        <dbReference type="ARBA" id="ARBA00022737"/>
    </source>
</evidence>
<accession>A0ABR1J383</accession>
<sequence>MASSHVFVKSLSSHRGAIIALSMTENGDLLASGGSDGVKIWDMRKFTEISLSGSWHGAVTSLGWLRRPDCPEEILIYGTHTGYIAGWRQVEGNTFVEVVNHSGYMHQRSEVTALAFDPVHDTIAACNLRGAIQLYRLEDDLGLKSLFAVNLGGVVPKYISFIPGSLGPHRDILVLNARGEHAYTLRGTDGKIIGQDALGCTTLNAQVHDTEGFLVVQEAGQGLAVYDLEGFGRVDTFTIQAKRNVPKPCQVATSPDGSILASGSDHGMLYLFDRRSGQCIDRLQTHSKDEWVQAVGIFADNIGIIILAAHSQDFGIPNHIQVWRAKADIKRFNKRQMLIMFLLHVFVLGNVIETSLYLFYKPISLVS</sequence>
<dbReference type="Pfam" id="PF00400">
    <property type="entry name" value="WD40"/>
    <property type="match status" value="2"/>
</dbReference>
<evidence type="ECO:0000313" key="6">
    <source>
        <dbReference type="Proteomes" id="UP001498398"/>
    </source>
</evidence>
<comment type="caution">
    <text evidence="5">The sequence shown here is derived from an EMBL/GenBank/DDBJ whole genome shotgun (WGS) entry which is preliminary data.</text>
</comment>
<gene>
    <name evidence="5" type="ORF">VKT23_015130</name>
</gene>
<keyword evidence="6" id="KW-1185">Reference proteome</keyword>
<keyword evidence="4" id="KW-1133">Transmembrane helix</keyword>
<dbReference type="SMART" id="SM00320">
    <property type="entry name" value="WD40"/>
    <property type="match status" value="3"/>
</dbReference>
<reference evidence="5 6" key="1">
    <citation type="submission" date="2024-01" db="EMBL/GenBank/DDBJ databases">
        <title>A draft genome for the cacao thread blight pathogen Marasmiellus scandens.</title>
        <authorList>
            <person name="Baruah I.K."/>
            <person name="Leung J."/>
            <person name="Bukari Y."/>
            <person name="Amoako-Attah I."/>
            <person name="Meinhardt L.W."/>
            <person name="Bailey B.A."/>
            <person name="Cohen S.P."/>
        </authorList>
    </citation>
    <scope>NUCLEOTIDE SEQUENCE [LARGE SCALE GENOMIC DNA]</scope>
    <source>
        <strain evidence="5 6">GH-19</strain>
    </source>
</reference>
<evidence type="ECO:0000313" key="5">
    <source>
        <dbReference type="EMBL" id="KAK7444813.1"/>
    </source>
</evidence>